<accession>A0A1H9VXB8</accession>
<keyword evidence="1" id="KW-1133">Transmembrane helix</keyword>
<proteinExistence type="predicted"/>
<name>A0A1H9VXB8_BUTFI</name>
<dbReference type="Proteomes" id="UP000245488">
    <property type="component" value="Chromosome"/>
</dbReference>
<keyword evidence="1" id="KW-0472">Membrane</keyword>
<dbReference type="EMBL" id="NXNG01000001">
    <property type="protein sequence ID" value="PWT28956.1"/>
    <property type="molecule type" value="Genomic_DNA"/>
</dbReference>
<reference evidence="2 5" key="2">
    <citation type="submission" date="2017-09" db="EMBL/GenBank/DDBJ databases">
        <title>High-quality draft genome sequence of Butyrivibrio fibrisolvens INBov1, isolated from cow rumen.</title>
        <authorList>
            <person name="Rodriguez Hernaez J."/>
            <person name="Rivarola M."/>
            <person name="Paniego N."/>
            <person name="Cravero S."/>
            <person name="Ceron Cucchi M."/>
            <person name="Martinez M.C."/>
        </authorList>
    </citation>
    <scope>NUCLEOTIDE SEQUENCE [LARGE SCALE GENOMIC DNA]</scope>
    <source>
        <strain evidence="2 5">INBov1</strain>
    </source>
</reference>
<feature type="transmembrane region" description="Helical" evidence="1">
    <location>
        <begin position="106"/>
        <end position="128"/>
    </location>
</feature>
<gene>
    <name evidence="2" type="ORF">CPT75_18450</name>
    <name evidence="3" type="ORF">SAMN04487884_12568</name>
</gene>
<dbReference type="AlphaFoldDB" id="A0A1H9VXB8"/>
<dbReference type="RefSeq" id="WP_027215341.1">
    <property type="nucleotide sequence ID" value="NZ_CM009896.1"/>
</dbReference>
<dbReference type="Proteomes" id="UP000182584">
    <property type="component" value="Unassembled WGS sequence"/>
</dbReference>
<keyword evidence="5" id="KW-1185">Reference proteome</keyword>
<feature type="transmembrane region" description="Helical" evidence="1">
    <location>
        <begin position="55"/>
        <end position="75"/>
    </location>
</feature>
<evidence type="ECO:0000313" key="2">
    <source>
        <dbReference type="EMBL" id="PWT28956.1"/>
    </source>
</evidence>
<evidence type="ECO:0000256" key="1">
    <source>
        <dbReference type="SAM" id="Phobius"/>
    </source>
</evidence>
<evidence type="ECO:0000313" key="3">
    <source>
        <dbReference type="EMBL" id="SES26169.1"/>
    </source>
</evidence>
<dbReference type="EMBL" id="FOGJ01000025">
    <property type="protein sequence ID" value="SES26169.1"/>
    <property type="molecule type" value="Genomic_DNA"/>
</dbReference>
<evidence type="ECO:0000313" key="4">
    <source>
        <dbReference type="Proteomes" id="UP000182584"/>
    </source>
</evidence>
<evidence type="ECO:0000313" key="5">
    <source>
        <dbReference type="Proteomes" id="UP000245488"/>
    </source>
</evidence>
<organism evidence="3 4">
    <name type="scientific">Butyrivibrio fibrisolvens</name>
    <dbReference type="NCBI Taxonomy" id="831"/>
    <lineage>
        <taxon>Bacteria</taxon>
        <taxon>Bacillati</taxon>
        <taxon>Bacillota</taxon>
        <taxon>Clostridia</taxon>
        <taxon>Lachnospirales</taxon>
        <taxon>Lachnospiraceae</taxon>
        <taxon>Butyrivibrio</taxon>
    </lineage>
</organism>
<keyword evidence="1" id="KW-0812">Transmembrane</keyword>
<dbReference type="OrthoDB" id="2002898at2"/>
<reference evidence="3 4" key="1">
    <citation type="submission" date="2016-10" db="EMBL/GenBank/DDBJ databases">
        <authorList>
            <person name="de Groot N.N."/>
        </authorList>
    </citation>
    <scope>NUCLEOTIDE SEQUENCE [LARGE SCALE GENOMIC DNA]</scope>
    <source>
        <strain evidence="3 4">AR40</strain>
    </source>
</reference>
<protein>
    <submittedName>
        <fullName evidence="3">Uncharacterized protein</fullName>
    </submittedName>
</protein>
<sequence>MGNWGDDVDYEAMSIKDHKGRFTINFKKIFMDVDEIALKTLEITDKHPKDSLLKLWAGTMTGMFIFFLFSFQILYLVTTPFLAFYLIALFRIAGCWKSFGYSAVKFWGMSVCTIACMFALSRGVLFLVDKMI</sequence>